<proteinExistence type="predicted"/>
<keyword evidence="2" id="KW-1185">Reference proteome</keyword>
<accession>A0A8J5CMD9</accession>
<gene>
    <name evidence="1" type="ORF">GWK47_011729</name>
</gene>
<organism evidence="1 2">
    <name type="scientific">Chionoecetes opilio</name>
    <name type="common">Atlantic snow crab</name>
    <name type="synonym">Cancer opilio</name>
    <dbReference type="NCBI Taxonomy" id="41210"/>
    <lineage>
        <taxon>Eukaryota</taxon>
        <taxon>Metazoa</taxon>
        <taxon>Ecdysozoa</taxon>
        <taxon>Arthropoda</taxon>
        <taxon>Crustacea</taxon>
        <taxon>Multicrustacea</taxon>
        <taxon>Malacostraca</taxon>
        <taxon>Eumalacostraca</taxon>
        <taxon>Eucarida</taxon>
        <taxon>Decapoda</taxon>
        <taxon>Pleocyemata</taxon>
        <taxon>Brachyura</taxon>
        <taxon>Eubrachyura</taxon>
        <taxon>Majoidea</taxon>
        <taxon>Majidae</taxon>
        <taxon>Chionoecetes</taxon>
    </lineage>
</organism>
<dbReference type="EMBL" id="JACEEZ010019619">
    <property type="protein sequence ID" value="KAG0715545.1"/>
    <property type="molecule type" value="Genomic_DNA"/>
</dbReference>
<sequence>MAVWKTLGTIWEGIRLDNRINSSRHCIVWHCELFPDGLTPHEDQTRPPSQGLSHWPRCSGMLTKRQLGETPSNDEGFEAWRRDMAAGVQHSITGIPSCGWKFLAFIFVRAHREQDFPLYVETLKALVPGSFALDHQNYASGSPVHIRDMEGLPPAVQHQFEVNGNWGVSKKSQEVSTIPLDQAHEQNPKSL</sequence>
<name>A0A8J5CMD9_CHIOP</name>
<evidence type="ECO:0000313" key="1">
    <source>
        <dbReference type="EMBL" id="KAG0715545.1"/>
    </source>
</evidence>
<dbReference type="PANTHER" id="PTHR47018">
    <property type="entry name" value="CXC DOMAIN-CONTAINING PROTEIN-RELATED"/>
    <property type="match status" value="1"/>
</dbReference>
<evidence type="ECO:0000313" key="2">
    <source>
        <dbReference type="Proteomes" id="UP000770661"/>
    </source>
</evidence>
<dbReference type="Proteomes" id="UP000770661">
    <property type="component" value="Unassembled WGS sequence"/>
</dbReference>
<protein>
    <submittedName>
        <fullName evidence="1">Uncharacterized protein</fullName>
    </submittedName>
</protein>
<dbReference type="AlphaFoldDB" id="A0A8J5CMD9"/>
<dbReference type="PANTHER" id="PTHR47018:SF2">
    <property type="entry name" value="TESMIN_TSO1-LIKE CXC DOMAIN-CONTAINING PROTEIN"/>
    <property type="match status" value="1"/>
</dbReference>
<comment type="caution">
    <text evidence="1">The sequence shown here is derived from an EMBL/GenBank/DDBJ whole genome shotgun (WGS) entry which is preliminary data.</text>
</comment>
<reference evidence="1" key="1">
    <citation type="submission" date="2020-07" db="EMBL/GenBank/DDBJ databases">
        <title>The High-quality genome of the commercially important snow crab, Chionoecetes opilio.</title>
        <authorList>
            <person name="Jeong J.-H."/>
            <person name="Ryu S."/>
        </authorList>
    </citation>
    <scope>NUCLEOTIDE SEQUENCE</scope>
    <source>
        <strain evidence="1">MADBK_172401_WGS</strain>
        <tissue evidence="1">Digestive gland</tissue>
    </source>
</reference>
<dbReference type="OrthoDB" id="6753017at2759"/>